<proteinExistence type="predicted"/>
<dbReference type="EMBL" id="CAJVPK010000088">
    <property type="protein sequence ID" value="CAG8446151.1"/>
    <property type="molecule type" value="Genomic_DNA"/>
</dbReference>
<keyword evidence="4" id="KW-1185">Reference proteome</keyword>
<organism evidence="3 4">
    <name type="scientific">Diversispora eburnea</name>
    <dbReference type="NCBI Taxonomy" id="1213867"/>
    <lineage>
        <taxon>Eukaryota</taxon>
        <taxon>Fungi</taxon>
        <taxon>Fungi incertae sedis</taxon>
        <taxon>Mucoromycota</taxon>
        <taxon>Glomeromycotina</taxon>
        <taxon>Glomeromycetes</taxon>
        <taxon>Diversisporales</taxon>
        <taxon>Diversisporaceae</taxon>
        <taxon>Diversispora</taxon>
    </lineage>
</organism>
<dbReference type="Proteomes" id="UP000789706">
    <property type="component" value="Unassembled WGS sequence"/>
</dbReference>
<keyword evidence="2" id="KW-0732">Signal</keyword>
<feature type="signal peptide" evidence="2">
    <location>
        <begin position="1"/>
        <end position="23"/>
    </location>
</feature>
<feature type="chain" id="PRO_5040321700" evidence="2">
    <location>
        <begin position="24"/>
        <end position="291"/>
    </location>
</feature>
<feature type="region of interest" description="Disordered" evidence="1">
    <location>
        <begin position="26"/>
        <end position="104"/>
    </location>
</feature>
<name>A0A9N8V759_9GLOM</name>
<evidence type="ECO:0000256" key="2">
    <source>
        <dbReference type="SAM" id="SignalP"/>
    </source>
</evidence>
<evidence type="ECO:0000256" key="1">
    <source>
        <dbReference type="SAM" id="MobiDB-lite"/>
    </source>
</evidence>
<comment type="caution">
    <text evidence="3">The sequence shown here is derived from an EMBL/GenBank/DDBJ whole genome shotgun (WGS) entry which is preliminary data.</text>
</comment>
<protein>
    <submittedName>
        <fullName evidence="3">4937_t:CDS:1</fullName>
    </submittedName>
</protein>
<accession>A0A9N8V759</accession>
<evidence type="ECO:0000313" key="4">
    <source>
        <dbReference type="Proteomes" id="UP000789706"/>
    </source>
</evidence>
<feature type="compositionally biased region" description="Low complexity" evidence="1">
    <location>
        <begin position="70"/>
        <end position="85"/>
    </location>
</feature>
<gene>
    <name evidence="3" type="ORF">DEBURN_LOCUS1806</name>
</gene>
<reference evidence="3" key="1">
    <citation type="submission" date="2021-06" db="EMBL/GenBank/DDBJ databases">
        <authorList>
            <person name="Kallberg Y."/>
            <person name="Tangrot J."/>
            <person name="Rosling A."/>
        </authorList>
    </citation>
    <scope>NUCLEOTIDE SEQUENCE</scope>
    <source>
        <strain evidence="3">AZ414A</strain>
    </source>
</reference>
<evidence type="ECO:0000313" key="3">
    <source>
        <dbReference type="EMBL" id="CAG8446151.1"/>
    </source>
</evidence>
<dbReference type="AlphaFoldDB" id="A0A9N8V759"/>
<feature type="compositionally biased region" description="Low complexity" evidence="1">
    <location>
        <begin position="26"/>
        <end position="62"/>
    </location>
</feature>
<sequence>MKFATKTFIFIAIFCLIIIAVVAQNPSPTSSVTSPTSSIARPTSSVTSPTSSIARPTSSAARPTPPPPISSAAGSPTGEPSPSGSEEGEGEGGAPDEPLPDGDVTYVETVDTTVAEAVGVDGKVDEKVDGKVDGIEDGKVDVIEDGKVDVIEDGKVDGIEDERVDGMGDGMEDGKEDESTGVKTYVLVPTTMVVSAWGSDISVSDNFIIYLLVGIDFRYDATIFLLPIMIQVIIIPLRKTLNEQNLLREVLGHQKRGHGSLQINNQEFFVTDKYEVIPMRTSLMYGVNNFI</sequence>